<dbReference type="EMBL" id="JACHEA010000001">
    <property type="protein sequence ID" value="MBB5340425.1"/>
    <property type="molecule type" value="Genomic_DNA"/>
</dbReference>
<sequence length="381" mass="41433">MLFLLITIYRTLIQLKLQPTLPSANLFAQEATGLPLRNKEKVRIFTAPLLRPIQMSKKWQAADIPSLSEKRVLITGANSGIGYHTALKLARKGAHIIFGCRDQRRGEAALARMEADSPGLRTELAILDLASLTSIHHFAAAEVAQHRPLHLLINNAGVMAPPRRMETVDGFELQFGTNALGHFALTALLMPALQQAAAEPFVDGAGRPRVVTIASIAHKRGRMKFDDLQSTRNYSPMGAYQQSKLANLLIAFELDRRLRAENSRIMSVAAHPGVANTNLFQSGEYSAVERSLRIFAGHLIGIALNTDSEGALPTLYASTALEVKDGGYYGPQGFQEMRGEDVGPAKIAAQANDTGDATRLWQICEKLTGVKFSRDVAAAAS</sequence>
<organism evidence="1 2">
    <name type="scientific">Tunturiibacter gelidiferens</name>
    <dbReference type="NCBI Taxonomy" id="3069689"/>
    <lineage>
        <taxon>Bacteria</taxon>
        <taxon>Pseudomonadati</taxon>
        <taxon>Acidobacteriota</taxon>
        <taxon>Terriglobia</taxon>
        <taxon>Terriglobales</taxon>
        <taxon>Acidobacteriaceae</taxon>
        <taxon>Tunturiibacter</taxon>
    </lineage>
</organism>
<dbReference type="Proteomes" id="UP000569005">
    <property type="component" value="Unassembled WGS sequence"/>
</dbReference>
<evidence type="ECO:0000313" key="2">
    <source>
        <dbReference type="Proteomes" id="UP000569005"/>
    </source>
</evidence>
<evidence type="ECO:0000313" key="1">
    <source>
        <dbReference type="EMBL" id="MBB5340425.1"/>
    </source>
</evidence>
<protein>
    <submittedName>
        <fullName evidence="1">NAD(P)-dependent dehydrogenase (Short-subunit alcohol dehydrogenase family)</fullName>
    </submittedName>
</protein>
<accession>A0ACC5P0R0</accession>
<keyword evidence="2" id="KW-1185">Reference proteome</keyword>
<name>A0ACC5P0R0_9BACT</name>
<comment type="caution">
    <text evidence="1">The sequence shown here is derived from an EMBL/GenBank/DDBJ whole genome shotgun (WGS) entry which is preliminary data.</text>
</comment>
<gene>
    <name evidence="1" type="ORF">HDF13_002758</name>
</gene>
<proteinExistence type="predicted"/>
<reference evidence="1" key="1">
    <citation type="submission" date="2020-08" db="EMBL/GenBank/DDBJ databases">
        <title>Genomic Encyclopedia of Type Strains, Phase IV (KMG-V): Genome sequencing to study the core and pangenomes of soil and plant-associated prokaryotes.</title>
        <authorList>
            <person name="Whitman W."/>
        </authorList>
    </citation>
    <scope>NUCLEOTIDE SEQUENCE</scope>
    <source>
        <strain evidence="1">M8UP15</strain>
    </source>
</reference>